<organism evidence="2 3">
    <name type="scientific">Candidatus Magasanikbacteria bacterium CG_4_9_14_3_um_filter_32_9</name>
    <dbReference type="NCBI Taxonomy" id="1974644"/>
    <lineage>
        <taxon>Bacteria</taxon>
        <taxon>Candidatus Magasanikiibacteriota</taxon>
    </lineage>
</organism>
<dbReference type="Proteomes" id="UP000230843">
    <property type="component" value="Unassembled WGS sequence"/>
</dbReference>
<feature type="compositionally biased region" description="Basic and acidic residues" evidence="1">
    <location>
        <begin position="10"/>
        <end position="20"/>
    </location>
</feature>
<comment type="caution">
    <text evidence="2">The sequence shown here is derived from an EMBL/GenBank/DDBJ whole genome shotgun (WGS) entry which is preliminary data.</text>
</comment>
<dbReference type="EMBL" id="PFVJ01000067">
    <property type="protein sequence ID" value="PJA89645.1"/>
    <property type="molecule type" value="Genomic_DNA"/>
</dbReference>
<gene>
    <name evidence="2" type="ORF">CO137_03210</name>
</gene>
<feature type="region of interest" description="Disordered" evidence="1">
    <location>
        <begin position="1"/>
        <end position="23"/>
    </location>
</feature>
<protein>
    <submittedName>
        <fullName evidence="2">Uncharacterized protein</fullName>
    </submittedName>
</protein>
<accession>A0A2M7Z6D2</accession>
<dbReference type="AlphaFoldDB" id="A0A2M7Z6D2"/>
<name>A0A2M7Z6D2_9BACT</name>
<evidence type="ECO:0000313" key="3">
    <source>
        <dbReference type="Proteomes" id="UP000230843"/>
    </source>
</evidence>
<evidence type="ECO:0000256" key="1">
    <source>
        <dbReference type="SAM" id="MobiDB-lite"/>
    </source>
</evidence>
<evidence type="ECO:0000313" key="2">
    <source>
        <dbReference type="EMBL" id="PJA89645.1"/>
    </source>
</evidence>
<reference evidence="3" key="1">
    <citation type="submission" date="2017-09" db="EMBL/GenBank/DDBJ databases">
        <title>Depth-based differentiation of microbial function through sediment-hosted aquifers and enrichment of novel symbionts in the deep terrestrial subsurface.</title>
        <authorList>
            <person name="Probst A.J."/>
            <person name="Ladd B."/>
            <person name="Jarett J.K."/>
            <person name="Geller-Mcgrath D.E."/>
            <person name="Sieber C.M.K."/>
            <person name="Emerson J.B."/>
            <person name="Anantharaman K."/>
            <person name="Thomas B.C."/>
            <person name="Malmstrom R."/>
            <person name="Stieglmeier M."/>
            <person name="Klingl A."/>
            <person name="Woyke T."/>
            <person name="Ryan C.M."/>
            <person name="Banfield J.F."/>
        </authorList>
    </citation>
    <scope>NUCLEOTIDE SEQUENCE [LARGE SCALE GENOMIC DNA]</scope>
</reference>
<proteinExistence type="predicted"/>
<sequence>MRGFLWRGASTKDPRNREPVPRTQGRKRLLATEHPIVVVPAAVEPVPVPHPAAVTPVDVVDVAGDVGVTPVGEDKHDLAPQGDWDVLLVVQKILPIVLAKVGDHLLGPLDHGVADYRLLVSTQKTEHVIGAVANGEAGRHGVFEKLLRELADSIRVVGADQSVEENIPYFPLQTCR</sequence>